<evidence type="ECO:0000313" key="2">
    <source>
        <dbReference type="Proteomes" id="UP000050791"/>
    </source>
</evidence>
<dbReference type="GO" id="GO:0051959">
    <property type="term" value="F:dynein light intermediate chain binding"/>
    <property type="evidence" value="ECO:0007669"/>
    <property type="project" value="InterPro"/>
</dbReference>
<dbReference type="Proteomes" id="UP000050791">
    <property type="component" value="Unassembled WGS sequence"/>
</dbReference>
<accession>A0AA85B3F4</accession>
<dbReference type="InterPro" id="IPR027417">
    <property type="entry name" value="P-loop_NTPase"/>
</dbReference>
<dbReference type="Gene3D" id="3.40.50.300">
    <property type="entry name" value="P-loop containing nucleotide triphosphate hydrolases"/>
    <property type="match status" value="2"/>
</dbReference>
<dbReference type="PANTHER" id="PTHR45703">
    <property type="entry name" value="DYNEIN HEAVY CHAIN"/>
    <property type="match status" value="1"/>
</dbReference>
<protein>
    <recommendedName>
        <fullName evidence="1">Dynein heavy chain coiled coil stalk domain-containing protein</fullName>
    </recommendedName>
</protein>
<feature type="domain" description="Dynein heavy chain coiled coil stalk" evidence="1">
    <location>
        <begin position="3073"/>
        <end position="3205"/>
    </location>
</feature>
<dbReference type="Pfam" id="PF12777">
    <property type="entry name" value="MT"/>
    <property type="match status" value="1"/>
</dbReference>
<dbReference type="SUPFAM" id="SSF52540">
    <property type="entry name" value="P-loop containing nucleoside triphosphate hydrolases"/>
    <property type="match status" value="1"/>
</dbReference>
<evidence type="ECO:0000313" key="3">
    <source>
        <dbReference type="WBParaSite" id="SMTH1_27720.1"/>
    </source>
</evidence>
<dbReference type="Gene3D" id="1.20.920.20">
    <property type="match status" value="1"/>
</dbReference>
<reference evidence="3" key="1">
    <citation type="submission" date="2023-11" db="UniProtKB">
        <authorList>
            <consortium name="WormBaseParasite"/>
        </authorList>
    </citation>
    <scope>IDENTIFICATION</scope>
</reference>
<organism evidence="2 3">
    <name type="scientific">Schistosoma mattheei</name>
    <dbReference type="NCBI Taxonomy" id="31246"/>
    <lineage>
        <taxon>Eukaryota</taxon>
        <taxon>Metazoa</taxon>
        <taxon>Spiralia</taxon>
        <taxon>Lophotrochozoa</taxon>
        <taxon>Platyhelminthes</taxon>
        <taxon>Trematoda</taxon>
        <taxon>Digenea</taxon>
        <taxon>Strigeidida</taxon>
        <taxon>Schistosomatoidea</taxon>
        <taxon>Schistosomatidae</taxon>
        <taxon>Schistosoma</taxon>
    </lineage>
</organism>
<dbReference type="WBParaSite" id="SMTH1_27720.1">
    <property type="protein sequence ID" value="SMTH1_27720.1"/>
    <property type="gene ID" value="SMTH1_27720"/>
</dbReference>
<sequence length="3347" mass="395105">MSHVTNCICIALKFARYALAKLIRYKEDELNWNSKEINQTIPMTETWKKSLVIKNDLEQLRNQLDNFPNVLHCIRYRLASYLLYKFQSSIQNYIYDELNLNCIEQKDKQRENIKEDIIVKNFRLVIYPVLLKQSEESSQLLLWPPSITMVTIFNLTFEQFKESLHLNKIILENQLTQIYFNEEKEIDNICEIIDNQIDIHSIIQMFYKNSNLMNRNYLKHTTMISWNRMNPNGLEVTNVSIRDMVNCYLPSYTEFVKGLIPEHQFNYNQSILSGMDLDQSHLNISGHNYFPTIENASQMGLHSLIEQQCEAMKLYDCLMTSWSDRIHEKTNNIILSLQWIINMDETINELSILLKNEDLHTEFHKHQRLFQASFEWVNRLINHVKYESLLNDNNDNNNLQCFILIDYNPLFNLLYNEITEKLSKLFTIFITIVQNSLISINNQLDDFIQIHTNIQSDFNGFIQVVTYLNRVHNCHEKLFKDHDNLCRQVEFIQHFQKCLSHCEELKFIQLVKWSQYEQFIIKWKKFTNQIEWARKKFRRYQEEFYQVYNKKIEETIKEVERLVHLLTTGKYSDVNNDAQMILNDMKEPYCYVMKLESSIHQLIDQHKTVQNCEYNEKQFEKAKIDKMNLSYSSNRSLMNNCQVNFKHIKQSCKYFNETNNILLYIDNEMKKVNCRYDAWQLNLKIDAFKQELYKSRLGEIPLNMFNERYQKLVSLCNQLRNDDVIVQYDTKCLNKMEKLLKLLSYILDTELLSFSSEYWNHCSKLLNISININWKNCTINDLMNNPKSNLLKQEYQLKEINNIFQYLLSIYQIKTTIENQFKSLNIQFISMKSHSELIKSIHLSFRNEYIDQMNQWLYLYRSYSLKRNDGEYSSNQFIILTDNYVHLENDILPNNDRVISVQSIEYEDNELIQINCINLQCFIEIVHSKWDLWLILKNDLYEHVSMFEKSIDEMCETFPLFCLLSKMERIELLSNWSIPYCDYAAPLKCSVEDFTDQKQDSYQSSLDTNYGLVNLNKWIKRLFPYLLDCVIIWCKAEKCWKITGVINEFHQHIELLDSLKWIPSINQWFTQFYSTLQLTFLRMTLNSLLNAERNHKWINESIRKKQLIPVIILELTIRIMNWQKLEKIIIKEDRNDEFVKIISILNPERNEYFSNELNEYNDIPTIGIKQFSTIHPYKWDNQSLLINNNTLYIPLLNTSQELIQLGSALNNHEFGLLIGSFGSGKQTIIRQLAFLLGRRLIEFSSNIFNDTFENTLKNDILSCIRIGCLFSIMNMHFADFTKNLQQSIENIDKNSHKLITYHSNQYISEPKQCLFNQSIRIDCSFGLFGTYDSRNFQNLPKVQKLSFRNITIGWPNYSFIIQCLFKYYLPEYQSSSIKYRLVNLLNRSLTYFTNESVLHYKQTNTYYLPLSIIIKTFEYAKQFWLEKFNHLQDIRKHTALKSLVILRKEEDRLAEIAIRYGLFKAYRINLSMDCIQDNFKKVLLQFSLDFDWLSTIEQYLSLNSALPFMSSNEECLKCDNNNMYPKVSWEFIYRLLREMYVRNLEIVNGQLIKIIELWQLINVNRPILIIGSVGSVSNEENSNNQEINNDVDMKIFNIPDQLNSYLNKFNLISTTHSNINQFDVYNKIISLKHLFPYSNEHLTSLFLNDDNNVTKLEVDISDMFEEWILLDLSDQSIEHLTFLNNGNILNLLKAAKTFKFTRKLFIEKTTIDDLSPGIIHQFSILSTEVNNELNWSHIWRIWRKTSYLSYIVINSVWDKILNELDNHIPTILDQIWELMNQWCHKDKGFLNITSYKNAFYQQSIKNSLALMSELLNKYFPRELWELRKDGIKPSSIYQSNLTLIDYYWSEWRNIEEQPVFYEILIRNLFLFSFIWGIGGGLAGDPRLKSRFETIMLRILKDFIRLPNSLNIHSTDNSSFTLSIESYYTNQMNYCTSMKWNNDNNHHENEYENIKEFQYSLFNCLIDLRTGYLTPFWYTDYLQLHWPEEYDIIHPMGNNYHSKPLLPTLFHLTVHLFTGSLFIQSGRPVIISGPFGSGKSQLAIAISQNSERSKQLISSYNNNNKTGKKCTSSFRIQSNDFLHRIISNSQKTNNQYPKQIFDKKINLMHNVIILEDVHLISKTATTQRIWNQELRNQLTTCNLNHNNYSKAKYNFIPILTSLDHNHQLHFSTTLNSLTYQFAYISLTDPCLLFVKEMNIDGFLYEQNIYGFSPISLLCQSMMCHALSRISGMLVERFSWIIWYMHCALMKERCTYNNTKVDWLIMHKISHSMGYHLKNYYPCKSTDEIPLNSSIVSDNINRHIYSRWTPLLISESIHLNSKNQISNILQSVLFLCQEIKRYFSPLLPKDLCSEWLFNNLSKSIDYYLMKPSSLGLLVPISYLLFGPAGSLFLDSKITRQSILHLNKHSLKKMTNTSSSVVSQRICNESGFSINSTSSPSVSCSTLTTSFSYSSCYSNSITSSSIPTTSITNNSFSTQSFNTFSTSTQYNSNNYTSSNYSTTSVFTSLSDSLVYGSSLTSMPILSSSVLSLPNSRIDTVMATTTSTMSIVNSFSTPPTISTSTFPTTLLTNELSSMSLQEAEKGKKEEEKQIISTESISINDNDINYEFSTQIEQLCSKLNDETETSLSNYKRPIYSPFYEKYDEKCNKSHRSWAKYGLLNPHLIPCISLPGCLDQTNDLEAIFVNLKNDLSICDIEINSYDSILQYMIRNAIDLIYSSLTHNPCYILLNNSTNCKTYGVNFHIQKQIIKCIMKLKNYHKIYYTKCLIEFLIKLNQNSNEKFWDHYKQYEMIIIDLSNQNVNQTFYDDDDDHYSNNIDEINDGDNDDDVNVLLLLIQRLQELRFDLPWNEMNYDKLKGIFVIASKDDIIYNQLIQYISWDCVINFNEITNDLQHMNIQFKSITNHIDLDPKSILKTFLYNYDFLLNNNNDKNHYILYELFIEAYLLTYHYLNENINDIHRQQTLFNNQYSFNYIIQTINVWYYLQYDRNEQYNNHQLLLLYNQFNDTNLLYNSMKNNYDLLKNQIIQANSILELMRKDLSNYQEIYLPEAKLNYTNTNEHLQYLKNEILHKENELMNMKKPMDHVKKLAENEFHKLENAYRLAVQGLHNLSIEDLDEIRSYREPPDDVKNCVYLICMLMDEEENWENAKHMMVPVKFISKILRLSIQSINKHKHNELRKRLNNSSILTFENLLQVSVAAARLCQWLRALCDCCDAGERLQNHIDDYSSIEAQVRRNESALGNLHLSLQLTKINIEMANNHLVGCEHQIKRLSENIDILDYKIHEAKALASTIQSNLSELYNDTSNHDATKNFHFGSIYSEHWGQCIVKHYQLSIDFHCGIISKLLFGIK</sequence>
<proteinExistence type="predicted"/>
<evidence type="ECO:0000259" key="1">
    <source>
        <dbReference type="Pfam" id="PF12777"/>
    </source>
</evidence>
<dbReference type="PANTHER" id="PTHR45703:SF36">
    <property type="entry name" value="DYNEIN HEAVY CHAIN, CYTOPLASMIC"/>
    <property type="match status" value="1"/>
</dbReference>
<dbReference type="GO" id="GO:0030286">
    <property type="term" value="C:dynein complex"/>
    <property type="evidence" value="ECO:0007669"/>
    <property type="project" value="InterPro"/>
</dbReference>
<dbReference type="InterPro" id="IPR026983">
    <property type="entry name" value="DHC"/>
</dbReference>
<name>A0AA85B3F4_9TREM</name>
<dbReference type="GO" id="GO:0007018">
    <property type="term" value="P:microtubule-based movement"/>
    <property type="evidence" value="ECO:0007669"/>
    <property type="project" value="InterPro"/>
</dbReference>
<dbReference type="InterPro" id="IPR024743">
    <property type="entry name" value="Dynein_HC_stalk"/>
</dbReference>
<dbReference type="GO" id="GO:0045505">
    <property type="term" value="F:dynein intermediate chain binding"/>
    <property type="evidence" value="ECO:0007669"/>
    <property type="project" value="InterPro"/>
</dbReference>